<dbReference type="EMBL" id="BAABHD010000078">
    <property type="protein sequence ID" value="GAA4464806.1"/>
    <property type="molecule type" value="Genomic_DNA"/>
</dbReference>
<dbReference type="RefSeq" id="WP_345247231.1">
    <property type="nucleotide sequence ID" value="NZ_BAABHD010000078.1"/>
</dbReference>
<evidence type="ECO:0000313" key="3">
    <source>
        <dbReference type="EMBL" id="GAA4464806.1"/>
    </source>
</evidence>
<protein>
    <recommendedName>
        <fullName evidence="2">DUF3945 domain-containing protein</fullName>
    </recommendedName>
</protein>
<evidence type="ECO:0000259" key="2">
    <source>
        <dbReference type="Pfam" id="PF13101"/>
    </source>
</evidence>
<proteinExistence type="predicted"/>
<accession>A0ABP8NCC9</accession>
<gene>
    <name evidence="3" type="ORF">GCM10023189_44570</name>
</gene>
<comment type="caution">
    <text evidence="3">The sequence shown here is derived from an EMBL/GenBank/DDBJ whole genome shotgun (WGS) entry which is preliminary data.</text>
</comment>
<feature type="compositionally biased region" description="Basic and acidic residues" evidence="1">
    <location>
        <begin position="261"/>
        <end position="273"/>
    </location>
</feature>
<name>A0ABP8NCC9_9BACT</name>
<dbReference type="Proteomes" id="UP001501175">
    <property type="component" value="Unassembled WGS sequence"/>
</dbReference>
<reference evidence="4" key="1">
    <citation type="journal article" date="2019" name="Int. J. Syst. Evol. Microbiol.">
        <title>The Global Catalogue of Microorganisms (GCM) 10K type strain sequencing project: providing services to taxonomists for standard genome sequencing and annotation.</title>
        <authorList>
            <consortium name="The Broad Institute Genomics Platform"/>
            <consortium name="The Broad Institute Genome Sequencing Center for Infectious Disease"/>
            <person name="Wu L."/>
            <person name="Ma J."/>
        </authorList>
    </citation>
    <scope>NUCLEOTIDE SEQUENCE [LARGE SCALE GENOMIC DNA]</scope>
    <source>
        <strain evidence="4">JCM 17927</strain>
    </source>
</reference>
<keyword evidence="4" id="KW-1185">Reference proteome</keyword>
<sequence>MNENAYARTQADGLDNIAPTPLQAGQAWQYAVTDGFVSAEEASAVLRRQLEADRSVIEKQLANVGITKEVLTANPDLEKVLFSGQRTELVTIRLSDDLELTGRLRLVITPSGPDLRITPYYPNLTIPEKVEGYQVTPLEKEELTQYGATQRPMMLLEPNGSYVPAYLRVDPLTNTVDLWRVREDQMPRKLMGVDLTRDQQLSLAGGFPVKLEGLKDGQGESYTATVSLSVAQKALHLSEVTPQINPDQKHKEQLAQNNHGAKTDQTRHLESEAGHTTVSNAQKETIQRLMNTDTNTQQASPGTRQKR</sequence>
<dbReference type="InterPro" id="IPR025222">
    <property type="entry name" value="DUF3945"/>
</dbReference>
<evidence type="ECO:0000256" key="1">
    <source>
        <dbReference type="SAM" id="MobiDB-lite"/>
    </source>
</evidence>
<evidence type="ECO:0000313" key="4">
    <source>
        <dbReference type="Proteomes" id="UP001501175"/>
    </source>
</evidence>
<organism evidence="3 4">
    <name type="scientific">Nibrella saemangeumensis</name>
    <dbReference type="NCBI Taxonomy" id="1084526"/>
    <lineage>
        <taxon>Bacteria</taxon>
        <taxon>Pseudomonadati</taxon>
        <taxon>Bacteroidota</taxon>
        <taxon>Cytophagia</taxon>
        <taxon>Cytophagales</taxon>
        <taxon>Spirosomataceae</taxon>
        <taxon>Nibrella</taxon>
    </lineage>
</organism>
<dbReference type="Pfam" id="PF13101">
    <property type="entry name" value="DUF3945"/>
    <property type="match status" value="1"/>
</dbReference>
<feature type="region of interest" description="Disordered" evidence="1">
    <location>
        <begin position="246"/>
        <end position="280"/>
    </location>
</feature>
<feature type="domain" description="DUF3945" evidence="2">
    <location>
        <begin position="187"/>
        <end position="234"/>
    </location>
</feature>